<evidence type="ECO:0000313" key="1">
    <source>
        <dbReference type="EMBL" id="MCU7695448.1"/>
    </source>
</evidence>
<evidence type="ECO:0000313" key="2">
    <source>
        <dbReference type="Proteomes" id="UP001209317"/>
    </source>
</evidence>
<protein>
    <submittedName>
        <fullName evidence="1">Uncharacterized protein</fullName>
    </submittedName>
</protein>
<comment type="caution">
    <text evidence="1">The sequence shown here is derived from an EMBL/GenBank/DDBJ whole genome shotgun (WGS) entry which is preliminary data.</text>
</comment>
<keyword evidence="2" id="KW-1185">Reference proteome</keyword>
<dbReference type="RefSeq" id="WP_263038935.1">
    <property type="nucleotide sequence ID" value="NZ_JAOTPL010000029.1"/>
</dbReference>
<gene>
    <name evidence="1" type="ORF">OD355_13060</name>
</gene>
<organism evidence="1 2">
    <name type="scientific">Haoranjiania flava</name>
    <dbReference type="NCBI Taxonomy" id="1856322"/>
    <lineage>
        <taxon>Bacteria</taxon>
        <taxon>Pseudomonadati</taxon>
        <taxon>Bacteroidota</taxon>
        <taxon>Chitinophagia</taxon>
        <taxon>Chitinophagales</taxon>
        <taxon>Chitinophagaceae</taxon>
        <taxon>Haoranjiania</taxon>
    </lineage>
</organism>
<proteinExistence type="predicted"/>
<dbReference type="AlphaFoldDB" id="A0AAE3INZ8"/>
<name>A0AAE3INZ8_9BACT</name>
<accession>A0AAE3INZ8</accession>
<sequence>MATTFQKRFFKVSSIPFAASASRKSGNGKICVHAFNTNPDTIVTNGIAPDNLLPAKMYVFPETGHLGKQ</sequence>
<dbReference type="Proteomes" id="UP001209317">
    <property type="component" value="Unassembled WGS sequence"/>
</dbReference>
<dbReference type="EMBL" id="JAOTPL010000029">
    <property type="protein sequence ID" value="MCU7695448.1"/>
    <property type="molecule type" value="Genomic_DNA"/>
</dbReference>
<reference evidence="1" key="1">
    <citation type="submission" date="2022-10" db="EMBL/GenBank/DDBJ databases">
        <authorList>
            <person name="Kim H.S."/>
            <person name="Kim J.-S."/>
            <person name="Suh M.K."/>
            <person name="Eom M.K."/>
            <person name="Lee J.-S."/>
        </authorList>
    </citation>
    <scope>NUCLEOTIDE SEQUENCE</scope>
    <source>
        <strain evidence="1">LIP-5</strain>
    </source>
</reference>